<sequence length="87" mass="10382">MSEFDLRLARLIFQSSLSPERKDHYIEQLSRGREFRRELALEVARENERLASKLAEYKEMGLYLRGKKYNLDLYLDDINKTELGPED</sequence>
<evidence type="ECO:0000313" key="1">
    <source>
        <dbReference type="EMBL" id="OGC82824.1"/>
    </source>
</evidence>
<accession>A0A1F4XMJ8</accession>
<organism evidence="1 2">
    <name type="scientific">Candidatus Abawacabacteria bacterium RIFCSPHIGHO2_01_FULL_46_8</name>
    <dbReference type="NCBI Taxonomy" id="1817815"/>
    <lineage>
        <taxon>Bacteria</taxon>
        <taxon>Candidatus Abawacaibacteriota</taxon>
    </lineage>
</organism>
<evidence type="ECO:0000313" key="2">
    <source>
        <dbReference type="Proteomes" id="UP000177521"/>
    </source>
</evidence>
<protein>
    <submittedName>
        <fullName evidence="1">Uncharacterized protein</fullName>
    </submittedName>
</protein>
<gene>
    <name evidence="1" type="ORF">A2788_01380</name>
</gene>
<dbReference type="AlphaFoldDB" id="A0A1F4XMJ8"/>
<dbReference type="EMBL" id="MEWS01000007">
    <property type="protein sequence ID" value="OGC82824.1"/>
    <property type="molecule type" value="Genomic_DNA"/>
</dbReference>
<dbReference type="Proteomes" id="UP000177521">
    <property type="component" value="Unassembled WGS sequence"/>
</dbReference>
<reference evidence="1 2" key="1">
    <citation type="journal article" date="2016" name="Nat. Commun.">
        <title>Thousands of microbial genomes shed light on interconnected biogeochemical processes in an aquifer system.</title>
        <authorList>
            <person name="Anantharaman K."/>
            <person name="Brown C.T."/>
            <person name="Hug L.A."/>
            <person name="Sharon I."/>
            <person name="Castelle C.J."/>
            <person name="Probst A.J."/>
            <person name="Thomas B.C."/>
            <person name="Singh A."/>
            <person name="Wilkins M.J."/>
            <person name="Karaoz U."/>
            <person name="Brodie E.L."/>
            <person name="Williams K.H."/>
            <person name="Hubbard S.S."/>
            <person name="Banfield J.F."/>
        </authorList>
    </citation>
    <scope>NUCLEOTIDE SEQUENCE [LARGE SCALE GENOMIC DNA]</scope>
</reference>
<proteinExistence type="predicted"/>
<name>A0A1F4XMJ8_9BACT</name>
<comment type="caution">
    <text evidence="1">The sequence shown here is derived from an EMBL/GenBank/DDBJ whole genome shotgun (WGS) entry which is preliminary data.</text>
</comment>